<keyword evidence="2" id="KW-1185">Reference proteome</keyword>
<organism evidence="1 2">
    <name type="scientific">Candidatus Megaera venefica</name>
    <dbReference type="NCBI Taxonomy" id="2055910"/>
    <lineage>
        <taxon>Bacteria</taxon>
        <taxon>Pseudomonadati</taxon>
        <taxon>Pseudomonadota</taxon>
        <taxon>Alphaproteobacteria</taxon>
        <taxon>Rickettsiales</taxon>
        <taxon>Rickettsiaceae</taxon>
        <taxon>Candidatus Megaera</taxon>
    </lineage>
</organism>
<dbReference type="EMBL" id="JARJFB010000267">
    <property type="protein sequence ID" value="MEA0971776.1"/>
    <property type="molecule type" value="Genomic_DNA"/>
</dbReference>
<name>A0ABU5NF01_9RICK</name>
<sequence length="62" mass="6694">MFATLSCGLAYKAYYDKDIWAGISSVGCVAITGLVTNNLIAFWSENVADNIIGDIMDYSLGH</sequence>
<evidence type="ECO:0000313" key="1">
    <source>
        <dbReference type="EMBL" id="MEA0971776.1"/>
    </source>
</evidence>
<evidence type="ECO:0000313" key="2">
    <source>
        <dbReference type="Proteomes" id="UP001291687"/>
    </source>
</evidence>
<reference evidence="1 2" key="1">
    <citation type="submission" date="2023-03" db="EMBL/GenBank/DDBJ databases">
        <title>Host association and intracellularity evolved multiple times independently in the Rickettsiales.</title>
        <authorList>
            <person name="Castelli M."/>
            <person name="Nardi T."/>
            <person name="Gammuto L."/>
            <person name="Bellinzona G."/>
            <person name="Sabaneyeva E."/>
            <person name="Potekhin A."/>
            <person name="Serra V."/>
            <person name="Petroni G."/>
            <person name="Sassera D."/>
        </authorList>
    </citation>
    <scope>NUCLEOTIDE SEQUENCE [LARGE SCALE GENOMIC DNA]</scope>
    <source>
        <strain evidence="1 2">Sr 2-6</strain>
    </source>
</reference>
<comment type="caution">
    <text evidence="1">The sequence shown here is derived from an EMBL/GenBank/DDBJ whole genome shotgun (WGS) entry which is preliminary data.</text>
</comment>
<protein>
    <submittedName>
        <fullName evidence="1">Uncharacterized protein</fullName>
    </submittedName>
</protein>
<dbReference type="Proteomes" id="UP001291687">
    <property type="component" value="Unassembled WGS sequence"/>
</dbReference>
<accession>A0ABU5NF01</accession>
<proteinExistence type="predicted"/>
<gene>
    <name evidence="1" type="ORF">Megvenef_01764</name>
</gene>